<keyword evidence="2" id="KW-0813">Transport</keyword>
<dbReference type="SUPFAM" id="SSF46458">
    <property type="entry name" value="Globin-like"/>
    <property type="match status" value="1"/>
</dbReference>
<dbReference type="InterPro" id="IPR009050">
    <property type="entry name" value="Globin-like_sf"/>
</dbReference>
<keyword evidence="5" id="KW-0408">Iron</keyword>
<name>A0ABD5U8W7_9EURY</name>
<comment type="caution">
    <text evidence="6">The sequence shown here is derived from an EMBL/GenBank/DDBJ whole genome shotgun (WGS) entry which is preliminary data.</text>
</comment>
<dbReference type="Gene3D" id="1.10.490.10">
    <property type="entry name" value="Globins"/>
    <property type="match status" value="1"/>
</dbReference>
<dbReference type="InterPro" id="IPR012292">
    <property type="entry name" value="Globin/Proto"/>
</dbReference>
<organism evidence="6 7">
    <name type="scientific">Halomarina ordinaria</name>
    <dbReference type="NCBI Taxonomy" id="3033939"/>
    <lineage>
        <taxon>Archaea</taxon>
        <taxon>Methanobacteriati</taxon>
        <taxon>Methanobacteriota</taxon>
        <taxon>Stenosarchaea group</taxon>
        <taxon>Halobacteria</taxon>
        <taxon>Halobacteriales</taxon>
        <taxon>Natronomonadaceae</taxon>
        <taxon>Halomarina</taxon>
    </lineage>
</organism>
<dbReference type="InterPro" id="IPR001486">
    <property type="entry name" value="Hemoglobin_trunc"/>
</dbReference>
<dbReference type="InterPro" id="IPR016339">
    <property type="entry name" value="Hemoglobin_trunc_I"/>
</dbReference>
<sequence length="120" mass="13248">MSDQSVYERIGGREAVDAVVDDFYDRVLTDPQLVGYFEDTPMAELRAHQVQFISSVAGGPVEYDGGDMREAHAHLDIDEPDFDAVARYLEAALRENGVSEEDTATIMDEVAALKAPVLNR</sequence>
<evidence type="ECO:0000256" key="4">
    <source>
        <dbReference type="ARBA" id="ARBA00022723"/>
    </source>
</evidence>
<reference evidence="6 7" key="1">
    <citation type="journal article" date="2019" name="Int. J. Syst. Evol. Microbiol.">
        <title>The Global Catalogue of Microorganisms (GCM) 10K type strain sequencing project: providing services to taxonomists for standard genome sequencing and annotation.</title>
        <authorList>
            <consortium name="The Broad Institute Genomics Platform"/>
            <consortium name="The Broad Institute Genome Sequencing Center for Infectious Disease"/>
            <person name="Wu L."/>
            <person name="Ma J."/>
        </authorList>
    </citation>
    <scope>NUCLEOTIDE SEQUENCE [LARGE SCALE GENOMIC DNA]</scope>
    <source>
        <strain evidence="6 7">PSRA2</strain>
    </source>
</reference>
<gene>
    <name evidence="6" type="ORF">ACFQHK_09600</name>
</gene>
<evidence type="ECO:0000256" key="5">
    <source>
        <dbReference type="ARBA" id="ARBA00023004"/>
    </source>
</evidence>
<evidence type="ECO:0000256" key="3">
    <source>
        <dbReference type="ARBA" id="ARBA00022617"/>
    </source>
</evidence>
<comment type="similarity">
    <text evidence="1">Belongs to the truncated hemoglobin family. Group I subfamily.</text>
</comment>
<evidence type="ECO:0000256" key="2">
    <source>
        <dbReference type="ARBA" id="ARBA00022448"/>
    </source>
</evidence>
<dbReference type="PIRSF" id="PIRSF002030">
    <property type="entry name" value="Globin_Protozoa/Cyanobacteria"/>
    <property type="match status" value="1"/>
</dbReference>
<dbReference type="Proteomes" id="UP001596406">
    <property type="component" value="Unassembled WGS sequence"/>
</dbReference>
<evidence type="ECO:0000256" key="1">
    <source>
        <dbReference type="ARBA" id="ARBA00009660"/>
    </source>
</evidence>
<dbReference type="GO" id="GO:0046872">
    <property type="term" value="F:metal ion binding"/>
    <property type="evidence" value="ECO:0007669"/>
    <property type="project" value="UniProtKB-KW"/>
</dbReference>
<accession>A0ABD5U8W7</accession>
<dbReference type="EMBL" id="JBHSXM010000001">
    <property type="protein sequence ID" value="MFC6836766.1"/>
    <property type="molecule type" value="Genomic_DNA"/>
</dbReference>
<protein>
    <submittedName>
        <fullName evidence="6">Group 1 truncated hemoglobin</fullName>
    </submittedName>
</protein>
<keyword evidence="3" id="KW-0349">Heme</keyword>
<dbReference type="AlphaFoldDB" id="A0ABD5U8W7"/>
<proteinExistence type="inferred from homology"/>
<dbReference type="Pfam" id="PF01152">
    <property type="entry name" value="Bac_globin"/>
    <property type="match status" value="1"/>
</dbReference>
<keyword evidence="4" id="KW-0479">Metal-binding</keyword>
<evidence type="ECO:0000313" key="7">
    <source>
        <dbReference type="Proteomes" id="UP001596406"/>
    </source>
</evidence>
<evidence type="ECO:0000313" key="6">
    <source>
        <dbReference type="EMBL" id="MFC6836766.1"/>
    </source>
</evidence>
<keyword evidence="7" id="KW-1185">Reference proteome</keyword>
<dbReference type="RefSeq" id="WP_304448444.1">
    <property type="nucleotide sequence ID" value="NZ_JARRAH010000001.1"/>
</dbReference>
<dbReference type="CDD" id="cd00454">
    <property type="entry name" value="TrHb1_N"/>
    <property type="match status" value="1"/>
</dbReference>